<name>A0AAE2D4M5_SCHME</name>
<reference evidence="1" key="1">
    <citation type="submission" date="2022-04" db="EMBL/GenBank/DDBJ databases">
        <authorList>
            <person name="Xu L."/>
            <person name="Lv Z."/>
        </authorList>
    </citation>
    <scope>NUCLEOTIDE SEQUENCE</scope>
    <source>
        <strain evidence="1">LV_2022a</strain>
    </source>
</reference>
<comment type="caution">
    <text evidence="1">The sequence shown here is derived from an EMBL/GenBank/DDBJ whole genome shotgun (WGS) entry which is preliminary data.</text>
</comment>
<dbReference type="AlphaFoldDB" id="A0AAE2D4M5"/>
<organism evidence="1 2">
    <name type="scientific">Schistosoma mekongi</name>
    <name type="common">Parasitic worm</name>
    <dbReference type="NCBI Taxonomy" id="38744"/>
    <lineage>
        <taxon>Eukaryota</taxon>
        <taxon>Metazoa</taxon>
        <taxon>Spiralia</taxon>
        <taxon>Lophotrochozoa</taxon>
        <taxon>Platyhelminthes</taxon>
        <taxon>Trematoda</taxon>
        <taxon>Digenea</taxon>
        <taxon>Strigeidida</taxon>
        <taxon>Schistosomatoidea</taxon>
        <taxon>Schistosomatidae</taxon>
        <taxon>Schistosoma</taxon>
    </lineage>
</organism>
<sequence>MVEDKNNFTSSDRRKYLGDSFVDSSFYTDSLKSSVFSFMAEPKANIQGVNYAANNVTKMPHTSEKRKGLSPVSDSAIPHKYYLCETAMANHFAQMNLALPIDASEVRNDCSTPPVDVSPCFPLDACHIASANHMYQNLSLCPDKKADIITSGEDSDEEAQDNGSPLLFSDDLKDHLRFNRMNPTDTFLRGLWLLGYLQHMHIFC</sequence>
<proteinExistence type="predicted"/>
<reference evidence="1" key="2">
    <citation type="journal article" date="2023" name="Infect Dis Poverty">
        <title>Chromosome-scale genome of the human blood fluke Schistosoma mekongi and its implications for public health.</title>
        <authorList>
            <person name="Zhou M."/>
            <person name="Xu L."/>
            <person name="Xu D."/>
            <person name="Chen W."/>
            <person name="Khan J."/>
            <person name="Hu Y."/>
            <person name="Huang H."/>
            <person name="Wei H."/>
            <person name="Zhang Y."/>
            <person name="Chusongsang P."/>
            <person name="Tanasarnprasert K."/>
            <person name="Hu X."/>
            <person name="Limpanont Y."/>
            <person name="Lv Z."/>
        </authorList>
    </citation>
    <scope>NUCLEOTIDE SEQUENCE</scope>
    <source>
        <strain evidence="1">LV_2022a</strain>
    </source>
</reference>
<protein>
    <submittedName>
        <fullName evidence="1">Uncharacterized protein</fullName>
    </submittedName>
</protein>
<gene>
    <name evidence="1" type="ORF">MN116_004747</name>
</gene>
<keyword evidence="2" id="KW-1185">Reference proteome</keyword>
<accession>A0AAE2D4M5</accession>
<dbReference type="EMBL" id="JALJAT010000003">
    <property type="protein sequence ID" value="KAK4471308.1"/>
    <property type="molecule type" value="Genomic_DNA"/>
</dbReference>
<evidence type="ECO:0000313" key="1">
    <source>
        <dbReference type="EMBL" id="KAK4471308.1"/>
    </source>
</evidence>
<dbReference type="Proteomes" id="UP001292079">
    <property type="component" value="Unassembled WGS sequence"/>
</dbReference>
<evidence type="ECO:0000313" key="2">
    <source>
        <dbReference type="Proteomes" id="UP001292079"/>
    </source>
</evidence>